<evidence type="ECO:0000313" key="4">
    <source>
        <dbReference type="Proteomes" id="UP000487649"/>
    </source>
</evidence>
<reference evidence="3 4" key="1">
    <citation type="journal article" date="2019" name="Nat. Med.">
        <title>A library of human gut bacterial isolates paired with longitudinal multiomics data enables mechanistic microbiome research.</title>
        <authorList>
            <person name="Poyet M."/>
            <person name="Groussin M."/>
            <person name="Gibbons S.M."/>
            <person name="Avila-Pacheco J."/>
            <person name="Jiang X."/>
            <person name="Kearney S.M."/>
            <person name="Perrotta A.R."/>
            <person name="Berdy B."/>
            <person name="Zhao S."/>
            <person name="Lieberman T.D."/>
            <person name="Swanson P.K."/>
            <person name="Smith M."/>
            <person name="Roesemann S."/>
            <person name="Alexander J.E."/>
            <person name="Rich S.A."/>
            <person name="Livny J."/>
            <person name="Vlamakis H."/>
            <person name="Clish C."/>
            <person name="Bullock K."/>
            <person name="Deik A."/>
            <person name="Scott J."/>
            <person name="Pierce K.A."/>
            <person name="Xavier R.J."/>
            <person name="Alm E.J."/>
        </authorList>
    </citation>
    <scope>NUCLEOTIDE SEQUENCE [LARGE SCALE GENOMIC DNA]</scope>
    <source>
        <strain evidence="3 4">BIOML-A198</strain>
    </source>
</reference>
<keyword evidence="3" id="KW-0378">Hydrolase</keyword>
<feature type="transmembrane region" description="Helical" evidence="1">
    <location>
        <begin position="91"/>
        <end position="116"/>
    </location>
</feature>
<dbReference type="SUPFAM" id="SSF103473">
    <property type="entry name" value="MFS general substrate transporter"/>
    <property type="match status" value="1"/>
</dbReference>
<feature type="transmembrane region" description="Helical" evidence="1">
    <location>
        <begin position="280"/>
        <end position="307"/>
    </location>
</feature>
<protein>
    <submittedName>
        <fullName evidence="3">CPBP family intramembrane metalloprotease</fullName>
    </submittedName>
</protein>
<dbReference type="RefSeq" id="WP_006784744.1">
    <property type="nucleotide sequence ID" value="NZ_CABJBH010000014.1"/>
</dbReference>
<feature type="transmembrane region" description="Helical" evidence="1">
    <location>
        <begin position="167"/>
        <end position="183"/>
    </location>
</feature>
<keyword evidence="1" id="KW-0812">Transmembrane</keyword>
<feature type="transmembrane region" description="Helical" evidence="1">
    <location>
        <begin position="50"/>
        <end position="70"/>
    </location>
</feature>
<dbReference type="PANTHER" id="PTHR36435">
    <property type="entry name" value="SLR1288 PROTEIN"/>
    <property type="match status" value="1"/>
</dbReference>
<dbReference type="InterPro" id="IPR052710">
    <property type="entry name" value="CAAX_protease"/>
</dbReference>
<feature type="domain" description="CAAX prenyl protease 2/Lysostaphin resistance protein A-like" evidence="2">
    <location>
        <begin position="136"/>
        <end position="223"/>
    </location>
</feature>
<dbReference type="GeneID" id="60058140"/>
<sequence length="308" mass="34611">MENYSYIETRKVFSRLGFALTFSILSVNVVQLIVAGFMSAVDPNLLMTDWANFFLIAVSFYLIGFPLAYCMMKKIPTAVSQEKKRLTLRQLVEYGLISYAVMILLNFLTTFLLSFIELFKTESIVNPVQQVILTGSPWLSLLCIVVLSPIIEELLFRKILLDRVRIYGDKVAIIFTAIAFGFYHGNLSQLFYAVGLGIILAYIVLKTNQLKYSIGIHMFVNAMGSLILPMLIGDGSDLLRAQIASVIVVILITFGTILIIKNRKKVELVQGDLTIPESKLMQLVWLNHGVFAYLLFSIALIIMVTVVT</sequence>
<keyword evidence="1" id="KW-0472">Membrane</keyword>
<dbReference type="InterPro" id="IPR036259">
    <property type="entry name" value="MFS_trans_sf"/>
</dbReference>
<feature type="transmembrane region" description="Helical" evidence="1">
    <location>
        <begin position="12"/>
        <end position="38"/>
    </location>
</feature>
<feature type="transmembrane region" description="Helical" evidence="1">
    <location>
        <begin position="189"/>
        <end position="205"/>
    </location>
</feature>
<feature type="transmembrane region" description="Helical" evidence="1">
    <location>
        <begin position="238"/>
        <end position="260"/>
    </location>
</feature>
<comment type="caution">
    <text evidence="3">The sequence shown here is derived from an EMBL/GenBank/DDBJ whole genome shotgun (WGS) entry which is preliminary data.</text>
</comment>
<dbReference type="EMBL" id="WMQE01000012">
    <property type="protein sequence ID" value="MTK21149.1"/>
    <property type="molecule type" value="Genomic_DNA"/>
</dbReference>
<evidence type="ECO:0000259" key="2">
    <source>
        <dbReference type="Pfam" id="PF02517"/>
    </source>
</evidence>
<keyword evidence="3" id="KW-0645">Protease</keyword>
<dbReference type="Pfam" id="PF02517">
    <property type="entry name" value="Rce1-like"/>
    <property type="match status" value="1"/>
</dbReference>
<dbReference type="OrthoDB" id="3429192at2"/>
<accession>A0A9X5AP95</accession>
<dbReference type="GO" id="GO:0008237">
    <property type="term" value="F:metallopeptidase activity"/>
    <property type="evidence" value="ECO:0007669"/>
    <property type="project" value="UniProtKB-KW"/>
</dbReference>
<keyword evidence="1" id="KW-1133">Transmembrane helix</keyword>
<evidence type="ECO:0000313" key="3">
    <source>
        <dbReference type="EMBL" id="MTK21149.1"/>
    </source>
</evidence>
<dbReference type="Proteomes" id="UP000487649">
    <property type="component" value="Unassembled WGS sequence"/>
</dbReference>
<proteinExistence type="predicted"/>
<name>A0A9X5AP95_9FIRM</name>
<organism evidence="3 4">
    <name type="scientific">Turicibacter sanguinis</name>
    <dbReference type="NCBI Taxonomy" id="154288"/>
    <lineage>
        <taxon>Bacteria</taxon>
        <taxon>Bacillati</taxon>
        <taxon>Bacillota</taxon>
        <taxon>Erysipelotrichia</taxon>
        <taxon>Erysipelotrichales</taxon>
        <taxon>Turicibacteraceae</taxon>
        <taxon>Turicibacter</taxon>
    </lineage>
</organism>
<dbReference type="PANTHER" id="PTHR36435:SF1">
    <property type="entry name" value="CAAX AMINO TERMINAL PROTEASE FAMILY PROTEIN"/>
    <property type="match status" value="1"/>
</dbReference>
<feature type="transmembrane region" description="Helical" evidence="1">
    <location>
        <begin position="212"/>
        <end position="232"/>
    </location>
</feature>
<evidence type="ECO:0000256" key="1">
    <source>
        <dbReference type="SAM" id="Phobius"/>
    </source>
</evidence>
<gene>
    <name evidence="3" type="ORF">GMA92_06915</name>
</gene>
<feature type="transmembrane region" description="Helical" evidence="1">
    <location>
        <begin position="136"/>
        <end position="155"/>
    </location>
</feature>
<dbReference type="GO" id="GO:0080120">
    <property type="term" value="P:CAAX-box protein maturation"/>
    <property type="evidence" value="ECO:0007669"/>
    <property type="project" value="UniProtKB-ARBA"/>
</dbReference>
<dbReference type="GO" id="GO:0004175">
    <property type="term" value="F:endopeptidase activity"/>
    <property type="evidence" value="ECO:0007669"/>
    <property type="project" value="UniProtKB-ARBA"/>
</dbReference>
<dbReference type="AlphaFoldDB" id="A0A9X5AP95"/>
<dbReference type="InterPro" id="IPR003675">
    <property type="entry name" value="Rce1/LyrA-like_dom"/>
</dbReference>
<keyword evidence="3" id="KW-0482">Metalloprotease</keyword>